<dbReference type="Gene3D" id="2.60.40.1180">
    <property type="entry name" value="Golgi alpha-mannosidase II"/>
    <property type="match status" value="1"/>
</dbReference>
<dbReference type="InterPro" id="IPR013777">
    <property type="entry name" value="A-amylase-like"/>
</dbReference>
<reference evidence="16" key="1">
    <citation type="submission" date="2017-01" db="EMBL/GenBank/DDBJ databases">
        <authorList>
            <person name="Varghese N."/>
            <person name="Submissions S."/>
        </authorList>
    </citation>
    <scope>NUCLEOTIDE SEQUENCE [LARGE SCALE GENOMIC DNA]</scope>
    <source>
        <strain evidence="16">DSM 45196</strain>
    </source>
</reference>
<evidence type="ECO:0000259" key="14">
    <source>
        <dbReference type="SMART" id="SM00642"/>
    </source>
</evidence>
<dbReference type="EC" id="3.2.1.1" evidence="4 12"/>
<comment type="cofactor">
    <cofactor evidence="2">
        <name>Ca(2+)</name>
        <dbReference type="ChEBI" id="CHEBI:29108"/>
    </cofactor>
</comment>
<keyword evidence="7 12" id="KW-0378">Hydrolase</keyword>
<dbReference type="GO" id="GO:0005509">
    <property type="term" value="F:calcium ion binding"/>
    <property type="evidence" value="ECO:0007669"/>
    <property type="project" value="InterPro"/>
</dbReference>
<evidence type="ECO:0000256" key="12">
    <source>
        <dbReference type="RuleBase" id="RU361134"/>
    </source>
</evidence>
<keyword evidence="5" id="KW-0479">Metal-binding</keyword>
<dbReference type="Pfam" id="PF00128">
    <property type="entry name" value="Alpha-amylase"/>
    <property type="match status" value="1"/>
</dbReference>
<dbReference type="InterPro" id="IPR013780">
    <property type="entry name" value="Glyco_hydro_b"/>
</dbReference>
<dbReference type="InterPro" id="IPR031319">
    <property type="entry name" value="A-amylase_C"/>
</dbReference>
<accession>A0A1N7PKD4</accession>
<dbReference type="PANTHER" id="PTHR10357">
    <property type="entry name" value="ALPHA-AMYLASE FAMILY MEMBER"/>
    <property type="match status" value="1"/>
</dbReference>
<evidence type="ECO:0000256" key="4">
    <source>
        <dbReference type="ARBA" id="ARBA00012595"/>
    </source>
</evidence>
<feature type="domain" description="Glycosyl hydrolase family 13 catalytic" evidence="14">
    <location>
        <begin position="44"/>
        <end position="396"/>
    </location>
</feature>
<keyword evidence="16" id="KW-1185">Reference proteome</keyword>
<dbReference type="EMBL" id="FTOD01000013">
    <property type="protein sequence ID" value="SIT11085.1"/>
    <property type="molecule type" value="Genomic_DNA"/>
</dbReference>
<evidence type="ECO:0000256" key="7">
    <source>
        <dbReference type="ARBA" id="ARBA00022801"/>
    </source>
</evidence>
<evidence type="ECO:0000313" key="15">
    <source>
        <dbReference type="EMBL" id="SIT11085.1"/>
    </source>
</evidence>
<evidence type="ECO:0000259" key="13">
    <source>
        <dbReference type="SMART" id="SM00632"/>
    </source>
</evidence>
<name>A0A1N7PKD4_9BACL</name>
<evidence type="ECO:0000256" key="9">
    <source>
        <dbReference type="ARBA" id="ARBA00023277"/>
    </source>
</evidence>
<dbReference type="InterPro" id="IPR006047">
    <property type="entry name" value="GH13_cat_dom"/>
</dbReference>
<gene>
    <name evidence="15" type="ORF">SAMN05421790_11316</name>
</gene>
<keyword evidence="9 12" id="KW-0119">Carbohydrate metabolism</keyword>
<dbReference type="AlphaFoldDB" id="A0A1N7PKD4"/>
<evidence type="ECO:0000256" key="6">
    <source>
        <dbReference type="ARBA" id="ARBA00022729"/>
    </source>
</evidence>
<evidence type="ECO:0000256" key="10">
    <source>
        <dbReference type="ARBA" id="ARBA00023295"/>
    </source>
</evidence>
<dbReference type="OrthoDB" id="9805159at2"/>
<keyword evidence="8" id="KW-0106">Calcium</keyword>
<dbReference type="InterPro" id="IPR006046">
    <property type="entry name" value="Alpha_amylase"/>
</dbReference>
<dbReference type="SMART" id="SM00632">
    <property type="entry name" value="Aamy_C"/>
    <property type="match status" value="1"/>
</dbReference>
<dbReference type="PIRSF" id="PIRSF001024">
    <property type="entry name" value="Alph-amyl_fung"/>
    <property type="match status" value="1"/>
</dbReference>
<dbReference type="GO" id="GO:0004556">
    <property type="term" value="F:alpha-amylase activity"/>
    <property type="evidence" value="ECO:0007669"/>
    <property type="project" value="UniProtKB-UniRule"/>
</dbReference>
<keyword evidence="10 12" id="KW-0326">Glycosidase</keyword>
<comment type="similarity">
    <text evidence="3 11">Belongs to the glycosyl hydrolase 13 family.</text>
</comment>
<evidence type="ECO:0000256" key="8">
    <source>
        <dbReference type="ARBA" id="ARBA00022837"/>
    </source>
</evidence>
<protein>
    <recommendedName>
        <fullName evidence="4 12">Alpha-amylase</fullName>
        <ecNumber evidence="4 12">3.2.1.1</ecNumber>
    </recommendedName>
</protein>
<evidence type="ECO:0000256" key="11">
    <source>
        <dbReference type="RuleBase" id="RU003615"/>
    </source>
</evidence>
<dbReference type="SMART" id="SM00642">
    <property type="entry name" value="Aamy"/>
    <property type="match status" value="1"/>
</dbReference>
<evidence type="ECO:0000256" key="3">
    <source>
        <dbReference type="ARBA" id="ARBA00008061"/>
    </source>
</evidence>
<feature type="domain" description="Alpha-amylase C-terminal" evidence="13">
    <location>
        <begin position="408"/>
        <end position="485"/>
    </location>
</feature>
<evidence type="ECO:0000256" key="1">
    <source>
        <dbReference type="ARBA" id="ARBA00000548"/>
    </source>
</evidence>
<comment type="catalytic activity">
    <reaction evidence="1 12">
        <text>Endohydrolysis of (1-&gt;4)-alpha-D-glucosidic linkages in polysaccharides containing three or more (1-&gt;4)-alpha-linked D-glucose units.</text>
        <dbReference type="EC" id="3.2.1.1"/>
    </reaction>
</comment>
<evidence type="ECO:0000256" key="2">
    <source>
        <dbReference type="ARBA" id="ARBA00001913"/>
    </source>
</evidence>
<dbReference type="GO" id="GO:0005975">
    <property type="term" value="P:carbohydrate metabolic process"/>
    <property type="evidence" value="ECO:0007669"/>
    <property type="project" value="InterPro"/>
</dbReference>
<dbReference type="Gene3D" id="3.20.20.80">
    <property type="entry name" value="Glycosidases"/>
    <property type="match status" value="1"/>
</dbReference>
<dbReference type="InterPro" id="IPR017853">
    <property type="entry name" value="GH"/>
</dbReference>
<evidence type="ECO:0000256" key="5">
    <source>
        <dbReference type="ARBA" id="ARBA00022723"/>
    </source>
</evidence>
<sequence length="485" mass="55798">MGPIRRKRAKSAVILLTLVLLWVVVKPPVHGMSATEWEKRSIYFIMTDRFSNGDPANDNYGGFVSDKNDPRKYHGGDFQGIINRLDYIKNMGFTAIWITPVTMQKSAQAYHGYWTYDFYSIDGHLGDMNKLKELVSEAHSKGIAVMLDVVANHTGDFQPNNGYAKAPFDQYDWYHHHGDVQDWNNQWWLENGDVAGLDDLNHENPAVAEELKKWISWLVQSTGVDGLRVDTVKHVPKWFWRDFDAAANTFTLGEVYHGDPAYVADYSNYLDGVLDFPMYYTIKDVFGQDQSMYQIRERFNEDWRYRNIHLNGVFLDNHDVPRFLNEASGRPGANWDKWPQLKTALGFMFTIRGIPVMYQGTEQGFHGGQDPYNREDMVFDADHELYRYVAKLNAVRNSHPALQNGSQQEKWVDDVFYSFQRSKDGDEVVVMINNSWNSQTRTIPNLSNLPDGTTMYNRMGSDRETVSGGKITSTLGPKEVKIFTK</sequence>
<dbReference type="SUPFAM" id="SSF51011">
    <property type="entry name" value="Glycosyl hydrolase domain"/>
    <property type="match status" value="1"/>
</dbReference>
<dbReference type="PRINTS" id="PR00110">
    <property type="entry name" value="ALPHAAMYLASE"/>
</dbReference>
<dbReference type="PANTHER" id="PTHR10357:SF215">
    <property type="entry name" value="ALPHA-AMYLASE 1"/>
    <property type="match status" value="1"/>
</dbReference>
<proteinExistence type="inferred from homology"/>
<organism evidence="15 16">
    <name type="scientific">Kroppenstedtia eburnea</name>
    <dbReference type="NCBI Taxonomy" id="714067"/>
    <lineage>
        <taxon>Bacteria</taxon>
        <taxon>Bacillati</taxon>
        <taxon>Bacillota</taxon>
        <taxon>Bacilli</taxon>
        <taxon>Bacillales</taxon>
        <taxon>Thermoactinomycetaceae</taxon>
        <taxon>Kroppenstedtia</taxon>
    </lineage>
</organism>
<keyword evidence="6" id="KW-0732">Signal</keyword>
<dbReference type="SUPFAM" id="SSF51445">
    <property type="entry name" value="(Trans)glycosidases"/>
    <property type="match status" value="1"/>
</dbReference>
<evidence type="ECO:0000313" key="16">
    <source>
        <dbReference type="Proteomes" id="UP000186795"/>
    </source>
</evidence>
<dbReference type="Proteomes" id="UP000186795">
    <property type="component" value="Unassembled WGS sequence"/>
</dbReference>